<dbReference type="PANTHER" id="PTHR32123">
    <property type="entry name" value="BICD FAMILY-LIKE CARGO ADAPTER"/>
    <property type="match status" value="1"/>
</dbReference>
<dbReference type="GO" id="GO:0043515">
    <property type="term" value="F:kinetochore binding"/>
    <property type="evidence" value="ECO:0007669"/>
    <property type="project" value="TreeGrafter"/>
</dbReference>
<feature type="non-terminal residue" evidence="3">
    <location>
        <position position="264"/>
    </location>
</feature>
<proteinExistence type="predicted"/>
<dbReference type="GO" id="GO:0000922">
    <property type="term" value="C:spindle pole"/>
    <property type="evidence" value="ECO:0007669"/>
    <property type="project" value="TreeGrafter"/>
</dbReference>
<dbReference type="GO" id="GO:0007080">
    <property type="term" value="P:mitotic metaphase chromosome alignment"/>
    <property type="evidence" value="ECO:0007669"/>
    <property type="project" value="TreeGrafter"/>
</dbReference>
<sequence>METETVVSLRHQLKEAENERRKAAQYGLRLLESQSEVQNQLDQTRRELTEKTEKFEQDKYSLQREIELKNRMLESLSFECDSLKQQQNMQLDKQKEQLARAYGQEISDLKNKLENLKAELDETRLSEKQLRHKVDHQKEIIAAKSEELRMMSERVHETMSSEMLNLQIELTELESVKVCDYVEEKLNELQYSKEQLELVNSNLRHQLERLQGEKEEREKEVLSYCNSLQKAREANQELQVQLGHAVQESLDPTSKGNSLFAEVQ</sequence>
<name>A0A7L3MW44_9AVES</name>
<feature type="coiled-coil region" evidence="2">
    <location>
        <begin position="186"/>
        <end position="248"/>
    </location>
</feature>
<accession>A0A7L3MW44</accession>
<protein>
    <submittedName>
        <fullName evidence="3">SPDLY protein</fullName>
    </submittedName>
</protein>
<feature type="non-terminal residue" evidence="3">
    <location>
        <position position="1"/>
    </location>
</feature>
<keyword evidence="1 2" id="KW-0175">Coiled coil</keyword>
<organism evidence="3 4">
    <name type="scientific">Oreotrochilus melanogaster</name>
    <dbReference type="NCBI Taxonomy" id="689266"/>
    <lineage>
        <taxon>Eukaryota</taxon>
        <taxon>Metazoa</taxon>
        <taxon>Chordata</taxon>
        <taxon>Craniata</taxon>
        <taxon>Vertebrata</taxon>
        <taxon>Euteleostomi</taxon>
        <taxon>Archelosauria</taxon>
        <taxon>Archosauria</taxon>
        <taxon>Dinosauria</taxon>
        <taxon>Saurischia</taxon>
        <taxon>Theropoda</taxon>
        <taxon>Coelurosauria</taxon>
        <taxon>Aves</taxon>
        <taxon>Neognathae</taxon>
        <taxon>Neoaves</taxon>
        <taxon>Strisores</taxon>
        <taxon>Apodiformes</taxon>
        <taxon>Trochilidae</taxon>
        <taxon>Oreotrochilus</taxon>
    </lineage>
</organism>
<feature type="coiled-coil region" evidence="2">
    <location>
        <begin position="6"/>
        <end position="133"/>
    </location>
</feature>
<evidence type="ECO:0000313" key="3">
    <source>
        <dbReference type="EMBL" id="NXU70897.1"/>
    </source>
</evidence>
<dbReference type="GO" id="GO:0000132">
    <property type="term" value="P:establishment of mitotic spindle orientation"/>
    <property type="evidence" value="ECO:0007669"/>
    <property type="project" value="TreeGrafter"/>
</dbReference>
<dbReference type="GO" id="GO:0000940">
    <property type="term" value="C:outer kinetochore"/>
    <property type="evidence" value="ECO:0007669"/>
    <property type="project" value="TreeGrafter"/>
</dbReference>
<dbReference type="AlphaFoldDB" id="A0A7L3MW44"/>
<dbReference type="PANTHER" id="PTHR32123:SF9">
    <property type="entry name" value="PROTEIN SPINDLY"/>
    <property type="match status" value="1"/>
</dbReference>
<dbReference type="EMBL" id="VZUB01000660">
    <property type="protein sequence ID" value="NXU70897.1"/>
    <property type="molecule type" value="Genomic_DNA"/>
</dbReference>
<dbReference type="GO" id="GO:0034501">
    <property type="term" value="P:protein localization to kinetochore"/>
    <property type="evidence" value="ECO:0007669"/>
    <property type="project" value="TreeGrafter"/>
</dbReference>
<evidence type="ECO:0000256" key="1">
    <source>
        <dbReference type="ARBA" id="ARBA00023054"/>
    </source>
</evidence>
<gene>
    <name evidence="3" type="primary">Spdl1</name>
    <name evidence="3" type="ORF">OREMEL_R06714</name>
</gene>
<dbReference type="InterPro" id="IPR051149">
    <property type="entry name" value="Spindly/BICDR_Dynein_Adapter"/>
</dbReference>
<comment type="caution">
    <text evidence="3">The sequence shown here is derived from an EMBL/GenBank/DDBJ whole genome shotgun (WGS) entry which is preliminary data.</text>
</comment>
<dbReference type="Proteomes" id="UP000579904">
    <property type="component" value="Unassembled WGS sequence"/>
</dbReference>
<evidence type="ECO:0000313" key="4">
    <source>
        <dbReference type="Proteomes" id="UP000579904"/>
    </source>
</evidence>
<dbReference type="OrthoDB" id="2121607at2759"/>
<reference evidence="3 4" key="1">
    <citation type="submission" date="2019-09" db="EMBL/GenBank/DDBJ databases">
        <title>Bird 10,000 Genomes (B10K) Project - Family phase.</title>
        <authorList>
            <person name="Zhang G."/>
        </authorList>
    </citation>
    <scope>NUCLEOTIDE SEQUENCE [LARGE SCALE GENOMIC DNA]</scope>
    <source>
        <strain evidence="3">OUT-0002</strain>
    </source>
</reference>
<evidence type="ECO:0000256" key="2">
    <source>
        <dbReference type="SAM" id="Coils"/>
    </source>
</evidence>
<keyword evidence="4" id="KW-1185">Reference proteome</keyword>